<evidence type="ECO:0000256" key="2">
    <source>
        <dbReference type="SAM" id="Phobius"/>
    </source>
</evidence>
<feature type="region of interest" description="Disordered" evidence="1">
    <location>
        <begin position="23"/>
        <end position="47"/>
    </location>
</feature>
<protein>
    <submittedName>
        <fullName evidence="3">Uncharacterized protein</fullName>
    </submittedName>
</protein>
<dbReference type="AlphaFoldDB" id="A0A1X6PAH8"/>
<evidence type="ECO:0000313" key="4">
    <source>
        <dbReference type="Proteomes" id="UP000218209"/>
    </source>
</evidence>
<proteinExistence type="predicted"/>
<keyword evidence="4" id="KW-1185">Reference proteome</keyword>
<feature type="transmembrane region" description="Helical" evidence="2">
    <location>
        <begin position="220"/>
        <end position="253"/>
    </location>
</feature>
<feature type="compositionally biased region" description="Low complexity" evidence="1">
    <location>
        <begin position="120"/>
        <end position="134"/>
    </location>
</feature>
<keyword evidence="2" id="KW-1133">Transmembrane helix</keyword>
<sequence>MGRPATVPTCIAVRSLLGGGAGGAHPLGGQGRGRAHPRLPQGYGEDDCREGVWGGARGVGERVGGGSAVGAGAAGGVGAALAPAGAVHPPAAATPPAGGAWTLVARFARRRERGPEEGRAAAAGGPAGAAGVPPAVPPAGFRPLPLIAAAPAHHARPSPVERAARAAASLTRERPLAGALVALETEHVSGVTRAAPAQRLRALLADLTGAQFHAIGDVRLFGSITAVILASISVASFSAAVATGSTACVLTLLRGADP</sequence>
<accession>A0A1X6PAH8</accession>
<feature type="compositionally biased region" description="Gly residues" evidence="1">
    <location>
        <begin position="23"/>
        <end position="32"/>
    </location>
</feature>
<evidence type="ECO:0000256" key="1">
    <source>
        <dbReference type="SAM" id="MobiDB-lite"/>
    </source>
</evidence>
<name>A0A1X6PAH8_PORUM</name>
<gene>
    <name evidence="3" type="ORF">BU14_0129s0017</name>
</gene>
<evidence type="ECO:0000313" key="3">
    <source>
        <dbReference type="EMBL" id="OSX77901.1"/>
    </source>
</evidence>
<feature type="region of interest" description="Disordered" evidence="1">
    <location>
        <begin position="111"/>
        <end position="134"/>
    </location>
</feature>
<reference evidence="3 4" key="1">
    <citation type="submission" date="2017-03" db="EMBL/GenBank/DDBJ databases">
        <title>WGS assembly of Porphyra umbilicalis.</title>
        <authorList>
            <person name="Brawley S.H."/>
            <person name="Blouin N.A."/>
            <person name="Ficko-Blean E."/>
            <person name="Wheeler G.L."/>
            <person name="Lohr M."/>
            <person name="Goodson H.V."/>
            <person name="Jenkins J.W."/>
            <person name="Blaby-Haas C.E."/>
            <person name="Helliwell K.E."/>
            <person name="Chan C."/>
            <person name="Marriage T."/>
            <person name="Bhattacharya D."/>
            <person name="Klein A.S."/>
            <person name="Badis Y."/>
            <person name="Brodie J."/>
            <person name="Cao Y."/>
            <person name="Collen J."/>
            <person name="Dittami S.M."/>
            <person name="Gachon C.M."/>
            <person name="Green B.R."/>
            <person name="Karpowicz S."/>
            <person name="Kim J.W."/>
            <person name="Kudahl U."/>
            <person name="Lin S."/>
            <person name="Michel G."/>
            <person name="Mittag M."/>
            <person name="Olson B.J."/>
            <person name="Pangilinan J."/>
            <person name="Peng Y."/>
            <person name="Qiu H."/>
            <person name="Shu S."/>
            <person name="Singer J.T."/>
            <person name="Smith A.G."/>
            <person name="Sprecher B.N."/>
            <person name="Wagner V."/>
            <person name="Wang W."/>
            <person name="Wang Z.-Y."/>
            <person name="Yan J."/>
            <person name="Yarish C."/>
            <person name="Zoeuner-Riek S."/>
            <person name="Zhuang Y."/>
            <person name="Zou Y."/>
            <person name="Lindquist E.A."/>
            <person name="Grimwood J."/>
            <person name="Barry K."/>
            <person name="Rokhsar D.S."/>
            <person name="Schmutz J."/>
            <person name="Stiller J.W."/>
            <person name="Grossman A.R."/>
            <person name="Prochnik S.E."/>
        </authorList>
    </citation>
    <scope>NUCLEOTIDE SEQUENCE [LARGE SCALE GENOMIC DNA]</scope>
    <source>
        <strain evidence="3">4086291</strain>
    </source>
</reference>
<organism evidence="3 4">
    <name type="scientific">Porphyra umbilicalis</name>
    <name type="common">Purple laver</name>
    <name type="synonym">Red alga</name>
    <dbReference type="NCBI Taxonomy" id="2786"/>
    <lineage>
        <taxon>Eukaryota</taxon>
        <taxon>Rhodophyta</taxon>
        <taxon>Bangiophyceae</taxon>
        <taxon>Bangiales</taxon>
        <taxon>Bangiaceae</taxon>
        <taxon>Porphyra</taxon>
    </lineage>
</organism>
<keyword evidence="2" id="KW-0812">Transmembrane</keyword>
<dbReference type="Proteomes" id="UP000218209">
    <property type="component" value="Unassembled WGS sequence"/>
</dbReference>
<dbReference type="EMBL" id="KV918825">
    <property type="protein sequence ID" value="OSX77901.1"/>
    <property type="molecule type" value="Genomic_DNA"/>
</dbReference>
<keyword evidence="2" id="KW-0472">Membrane</keyword>